<dbReference type="RefSeq" id="XP_052754261.1">
    <property type="nucleotide sequence ID" value="XM_052898301.1"/>
</dbReference>
<dbReference type="GeneID" id="128201417"/>
<name>A0ABM3MSB9_GALME</name>
<dbReference type="Proteomes" id="UP001652740">
    <property type="component" value="Unplaced"/>
</dbReference>
<feature type="signal peptide" evidence="1">
    <location>
        <begin position="1"/>
        <end position="24"/>
    </location>
</feature>
<reference evidence="3 4" key="1">
    <citation type="submission" date="2025-05" db="UniProtKB">
        <authorList>
            <consortium name="RefSeq"/>
        </authorList>
    </citation>
    <scope>IDENTIFICATION</scope>
    <source>
        <tissue evidence="3 4">Whole larvae</tissue>
    </source>
</reference>
<accession>A0ABM3MSB9</accession>
<protein>
    <submittedName>
        <fullName evidence="3 4">Uncharacterized protein LOC128201417</fullName>
    </submittedName>
</protein>
<dbReference type="RefSeq" id="XP_052754258.1">
    <property type="nucleotide sequence ID" value="XM_052898298.1"/>
</dbReference>
<evidence type="ECO:0000256" key="1">
    <source>
        <dbReference type="SAM" id="SignalP"/>
    </source>
</evidence>
<keyword evidence="2" id="KW-1185">Reference proteome</keyword>
<feature type="chain" id="PRO_5045025007" evidence="1">
    <location>
        <begin position="25"/>
        <end position="121"/>
    </location>
</feature>
<gene>
    <name evidence="3 4" type="primary">LOC128201417</name>
</gene>
<keyword evidence="1" id="KW-0732">Signal</keyword>
<evidence type="ECO:0000313" key="4">
    <source>
        <dbReference type="RefSeq" id="XP_052754261.1"/>
    </source>
</evidence>
<evidence type="ECO:0000313" key="2">
    <source>
        <dbReference type="Proteomes" id="UP001652740"/>
    </source>
</evidence>
<proteinExistence type="predicted"/>
<organism evidence="2 4">
    <name type="scientific">Galleria mellonella</name>
    <name type="common">Greater wax moth</name>
    <dbReference type="NCBI Taxonomy" id="7137"/>
    <lineage>
        <taxon>Eukaryota</taxon>
        <taxon>Metazoa</taxon>
        <taxon>Ecdysozoa</taxon>
        <taxon>Arthropoda</taxon>
        <taxon>Hexapoda</taxon>
        <taxon>Insecta</taxon>
        <taxon>Pterygota</taxon>
        <taxon>Neoptera</taxon>
        <taxon>Endopterygota</taxon>
        <taxon>Lepidoptera</taxon>
        <taxon>Glossata</taxon>
        <taxon>Ditrysia</taxon>
        <taxon>Pyraloidea</taxon>
        <taxon>Pyralidae</taxon>
        <taxon>Galleriinae</taxon>
        <taxon>Galleria</taxon>
    </lineage>
</organism>
<evidence type="ECO:0000313" key="3">
    <source>
        <dbReference type="RefSeq" id="XP_052754258.1"/>
    </source>
</evidence>
<sequence>MGAVTKVLFVIMLALMLDSNKTVCGQTTDTEANDSMETTDQLVTSTERYSTSCKTGKGLGGECVERRRCDFSTSNIDFTLYWHYREPRMCAPNEVCCPLEFVLPPEPPAKEEDTIQFDKDD</sequence>